<gene>
    <name evidence="8" type="ORF">DFE_1855</name>
</gene>
<dbReference type="AlphaFoldDB" id="A0A2Z6AZ81"/>
<organism evidence="8 9">
    <name type="scientific">Desulfovibrio ferrophilus</name>
    <dbReference type="NCBI Taxonomy" id="241368"/>
    <lineage>
        <taxon>Bacteria</taxon>
        <taxon>Pseudomonadati</taxon>
        <taxon>Thermodesulfobacteriota</taxon>
        <taxon>Desulfovibrionia</taxon>
        <taxon>Desulfovibrionales</taxon>
        <taxon>Desulfovibrionaceae</taxon>
        <taxon>Desulfovibrio</taxon>
    </lineage>
</organism>
<dbReference type="GO" id="GO:0051539">
    <property type="term" value="F:4 iron, 4 sulfur cluster binding"/>
    <property type="evidence" value="ECO:0007669"/>
    <property type="project" value="UniProtKB-KW"/>
</dbReference>
<evidence type="ECO:0000256" key="5">
    <source>
        <dbReference type="ARBA" id="ARBA00023014"/>
    </source>
</evidence>
<dbReference type="SFLD" id="SFLDG01101">
    <property type="entry name" value="Uncharacterised_Radical_SAM_Su"/>
    <property type="match status" value="1"/>
</dbReference>
<feature type="binding site" evidence="6">
    <location>
        <position position="86"/>
    </location>
    <ligand>
        <name>[4Fe-4S] cluster</name>
        <dbReference type="ChEBI" id="CHEBI:49883"/>
        <note>4Fe-4S-S-AdoMet</note>
    </ligand>
</feature>
<sequence>MREAELYKTLTDQRVQCRLCNHFCIVAKGEAGTCGVRTNRDGKLFTLVDDKVAALGVDPVEKKPLFHFMPGTRTLSFATMGCNLSCSFCQNFSLSQPPRNGQMPMGQAASPAQLVASALEHDCGSISYTYSEPTVFFELIEPTATLAVDKGLKNIMVSNGFMSPECLDRLGPIIHAANIDLKSFSEDFYKDQCGARLAPVLENLKRIRELGWWLEVTTLVIPGLNDSDQELADIAGFIAEELGIDVPWHVSRFHPDFEKQDVGPTSVATLERAWAIGEAAGLQYVYTGNVPGHDAESTRCPGCGTVVVSRRGFTITGSDLKDGACAKCGQIIAGVDL</sequence>
<evidence type="ECO:0000256" key="3">
    <source>
        <dbReference type="ARBA" id="ARBA00022723"/>
    </source>
</evidence>
<dbReference type="PANTHER" id="PTHR30352:SF5">
    <property type="entry name" value="PYRUVATE FORMATE-LYASE 1-ACTIVATING ENZYME"/>
    <property type="match status" value="1"/>
</dbReference>
<keyword evidence="1" id="KW-0004">4Fe-4S</keyword>
<proteinExistence type="predicted"/>
<dbReference type="InterPro" id="IPR007197">
    <property type="entry name" value="rSAM"/>
</dbReference>
<dbReference type="InterPro" id="IPR027596">
    <property type="entry name" value="AmmeMemoSam_rS"/>
</dbReference>
<dbReference type="Proteomes" id="UP000269883">
    <property type="component" value="Chromosome"/>
</dbReference>
<dbReference type="OrthoDB" id="9778883at2"/>
<dbReference type="RefSeq" id="WP_126378790.1">
    <property type="nucleotide sequence ID" value="NZ_AP017378.1"/>
</dbReference>
<evidence type="ECO:0000256" key="1">
    <source>
        <dbReference type="ARBA" id="ARBA00022485"/>
    </source>
</evidence>
<evidence type="ECO:0000256" key="2">
    <source>
        <dbReference type="ARBA" id="ARBA00022691"/>
    </source>
</evidence>
<accession>A0A2Z6AZ81</accession>
<evidence type="ECO:0000259" key="7">
    <source>
        <dbReference type="PROSITE" id="PS51918"/>
    </source>
</evidence>
<dbReference type="CDD" id="cd01335">
    <property type="entry name" value="Radical_SAM"/>
    <property type="match status" value="1"/>
</dbReference>
<feature type="binding site" evidence="6">
    <location>
        <position position="89"/>
    </location>
    <ligand>
        <name>[4Fe-4S] cluster</name>
        <dbReference type="ChEBI" id="CHEBI:49883"/>
        <note>4Fe-4S-S-AdoMet</note>
    </ligand>
</feature>
<dbReference type="SUPFAM" id="SSF102114">
    <property type="entry name" value="Radical SAM enzymes"/>
    <property type="match status" value="1"/>
</dbReference>
<keyword evidence="9" id="KW-1185">Reference proteome</keyword>
<dbReference type="InterPro" id="IPR034457">
    <property type="entry name" value="Organic_radical-activating"/>
</dbReference>
<feature type="domain" description="Radical SAM core" evidence="7">
    <location>
        <begin position="67"/>
        <end position="283"/>
    </location>
</feature>
<dbReference type="InterPro" id="IPR013785">
    <property type="entry name" value="Aldolase_TIM"/>
</dbReference>
<dbReference type="PROSITE" id="PS51918">
    <property type="entry name" value="RADICAL_SAM"/>
    <property type="match status" value="1"/>
</dbReference>
<dbReference type="InterPro" id="IPR016431">
    <property type="entry name" value="Pyrv-formate_lyase-activ_prd"/>
</dbReference>
<dbReference type="InterPro" id="IPR006638">
    <property type="entry name" value="Elp3/MiaA/NifB-like_rSAM"/>
</dbReference>
<dbReference type="NCBIfam" id="TIGR04337">
    <property type="entry name" value="AmmeMemoSam_rS"/>
    <property type="match status" value="1"/>
</dbReference>
<dbReference type="SFLD" id="SFLDS00029">
    <property type="entry name" value="Radical_SAM"/>
    <property type="match status" value="1"/>
</dbReference>
<evidence type="ECO:0000256" key="4">
    <source>
        <dbReference type="ARBA" id="ARBA00023004"/>
    </source>
</evidence>
<keyword evidence="2 6" id="KW-0949">S-adenosyl-L-methionine</keyword>
<dbReference type="InterPro" id="IPR058240">
    <property type="entry name" value="rSAM_sf"/>
</dbReference>
<dbReference type="EMBL" id="AP017378">
    <property type="protein sequence ID" value="BBD08581.1"/>
    <property type="molecule type" value="Genomic_DNA"/>
</dbReference>
<evidence type="ECO:0000256" key="6">
    <source>
        <dbReference type="PIRSR" id="PIRSR004869-50"/>
    </source>
</evidence>
<keyword evidence="3 6" id="KW-0479">Metal-binding</keyword>
<comment type="cofactor">
    <cofactor evidence="6">
        <name>[4Fe-4S] cluster</name>
        <dbReference type="ChEBI" id="CHEBI:49883"/>
    </cofactor>
    <text evidence="6">Binds 1 [4Fe-4S] cluster. The cluster is coordinated with 3 cysteines and an exchangeable S-adenosyl-L-methionine.</text>
</comment>
<name>A0A2Z6AZ81_9BACT</name>
<protein>
    <submittedName>
        <fullName evidence="8">Radical SAM protein</fullName>
    </submittedName>
</protein>
<reference evidence="8 9" key="1">
    <citation type="journal article" date="2018" name="Sci. Adv.">
        <title>Multi-heme cytochromes provide a pathway for survival in energy-limited environments.</title>
        <authorList>
            <person name="Deng X."/>
            <person name="Dohmae N."/>
            <person name="Nealson K.H."/>
            <person name="Hashimoto K."/>
            <person name="Okamoto A."/>
        </authorList>
    </citation>
    <scope>NUCLEOTIDE SEQUENCE [LARGE SCALE GENOMIC DNA]</scope>
    <source>
        <strain evidence="8 9">IS5</strain>
    </source>
</reference>
<evidence type="ECO:0000313" key="8">
    <source>
        <dbReference type="EMBL" id="BBD08581.1"/>
    </source>
</evidence>
<dbReference type="GO" id="GO:0003824">
    <property type="term" value="F:catalytic activity"/>
    <property type="evidence" value="ECO:0007669"/>
    <property type="project" value="InterPro"/>
</dbReference>
<dbReference type="KEGG" id="dfl:DFE_1855"/>
<dbReference type="Gene3D" id="3.20.20.70">
    <property type="entry name" value="Aldolase class I"/>
    <property type="match status" value="1"/>
</dbReference>
<dbReference type="PANTHER" id="PTHR30352">
    <property type="entry name" value="PYRUVATE FORMATE-LYASE-ACTIVATING ENZYME"/>
    <property type="match status" value="1"/>
</dbReference>
<dbReference type="Pfam" id="PF04055">
    <property type="entry name" value="Radical_SAM"/>
    <property type="match status" value="1"/>
</dbReference>
<dbReference type="SMART" id="SM00729">
    <property type="entry name" value="Elp3"/>
    <property type="match status" value="1"/>
</dbReference>
<dbReference type="GO" id="GO:0046872">
    <property type="term" value="F:metal ion binding"/>
    <property type="evidence" value="ECO:0007669"/>
    <property type="project" value="UniProtKB-KW"/>
</dbReference>
<dbReference type="PIRSF" id="PIRSF004869">
    <property type="entry name" value="PflX_prd"/>
    <property type="match status" value="1"/>
</dbReference>
<keyword evidence="4 6" id="KW-0408">Iron</keyword>
<evidence type="ECO:0000313" key="9">
    <source>
        <dbReference type="Proteomes" id="UP000269883"/>
    </source>
</evidence>
<keyword evidence="5 6" id="KW-0411">Iron-sulfur</keyword>
<feature type="binding site" evidence="6">
    <location>
        <position position="82"/>
    </location>
    <ligand>
        <name>[4Fe-4S] cluster</name>
        <dbReference type="ChEBI" id="CHEBI:49883"/>
        <note>4Fe-4S-S-AdoMet</note>
    </ligand>
</feature>